<name>A0A516KLD1_9BACI</name>
<evidence type="ECO:0000313" key="3">
    <source>
        <dbReference type="Proteomes" id="UP000315215"/>
    </source>
</evidence>
<dbReference type="GO" id="GO:0008999">
    <property type="term" value="F:protein-N-terminal-alanine acetyltransferase activity"/>
    <property type="evidence" value="ECO:0007669"/>
    <property type="project" value="TreeGrafter"/>
</dbReference>
<dbReference type="KEGG" id="aqt:FN924_13930"/>
<dbReference type="Pfam" id="PF13302">
    <property type="entry name" value="Acetyltransf_3"/>
    <property type="match status" value="1"/>
</dbReference>
<dbReference type="InterPro" id="IPR016181">
    <property type="entry name" value="Acyl_CoA_acyltransferase"/>
</dbReference>
<feature type="domain" description="N-acetyltransferase" evidence="1">
    <location>
        <begin position="10"/>
        <end position="178"/>
    </location>
</feature>
<dbReference type="GO" id="GO:1990189">
    <property type="term" value="F:protein N-terminal-serine acetyltransferase activity"/>
    <property type="evidence" value="ECO:0007669"/>
    <property type="project" value="TreeGrafter"/>
</dbReference>
<dbReference type="OrthoDB" id="9784707at2"/>
<dbReference type="EMBL" id="CP041666">
    <property type="protein sequence ID" value="QDP42200.1"/>
    <property type="molecule type" value="Genomic_DNA"/>
</dbReference>
<dbReference type="Proteomes" id="UP000315215">
    <property type="component" value="Chromosome"/>
</dbReference>
<dbReference type="SUPFAM" id="SSF55729">
    <property type="entry name" value="Acyl-CoA N-acyltransferases (Nat)"/>
    <property type="match status" value="1"/>
</dbReference>
<proteinExistence type="predicted"/>
<dbReference type="InterPro" id="IPR051908">
    <property type="entry name" value="Ribosomal_N-acetyltransferase"/>
</dbReference>
<dbReference type="PROSITE" id="PS51186">
    <property type="entry name" value="GNAT"/>
    <property type="match status" value="1"/>
</dbReference>
<protein>
    <submittedName>
        <fullName evidence="2">GNAT family N-acetyltransferase</fullName>
    </submittedName>
</protein>
<reference evidence="2 3" key="1">
    <citation type="submission" date="2019-07" db="EMBL/GenBank/DDBJ databases">
        <authorList>
            <person name="Li J."/>
        </authorList>
    </citation>
    <scope>NUCLEOTIDE SEQUENCE [LARGE SCALE GENOMIC DNA]</scope>
    <source>
        <strain evidence="2 3">TKL69</strain>
    </source>
</reference>
<keyword evidence="3" id="KW-1185">Reference proteome</keyword>
<dbReference type="PANTHER" id="PTHR43441">
    <property type="entry name" value="RIBOSOMAL-PROTEIN-SERINE ACETYLTRANSFERASE"/>
    <property type="match status" value="1"/>
</dbReference>
<organism evidence="2 3">
    <name type="scientific">Radiobacillus deserti</name>
    <dbReference type="NCBI Taxonomy" id="2594883"/>
    <lineage>
        <taxon>Bacteria</taxon>
        <taxon>Bacillati</taxon>
        <taxon>Bacillota</taxon>
        <taxon>Bacilli</taxon>
        <taxon>Bacillales</taxon>
        <taxon>Bacillaceae</taxon>
        <taxon>Radiobacillus</taxon>
    </lineage>
</organism>
<keyword evidence="2" id="KW-0808">Transferase</keyword>
<gene>
    <name evidence="2" type="ORF">FN924_13930</name>
</gene>
<dbReference type="CDD" id="cd04301">
    <property type="entry name" value="NAT_SF"/>
    <property type="match status" value="1"/>
</dbReference>
<dbReference type="Gene3D" id="3.40.630.30">
    <property type="match status" value="1"/>
</dbReference>
<evidence type="ECO:0000313" key="2">
    <source>
        <dbReference type="EMBL" id="QDP42200.1"/>
    </source>
</evidence>
<dbReference type="AlphaFoldDB" id="A0A516KLD1"/>
<evidence type="ECO:0000259" key="1">
    <source>
        <dbReference type="PROSITE" id="PS51186"/>
    </source>
</evidence>
<sequence length="181" mass="21054">MLRHIIDEEVSLRMFTEDDIEEFYNLLNNSKQHLKKWITWVDSVKNKEDAGKSIKLKIEGLVENGGYPTWFAIINEGKIAGTIGFNDIDKTNRVGELGYWLGKNFQQKGIMSRAFKAVIDYGFTELGLNRIEVYIAAGNRRSRALPERFGFLKEGIIRQAEWLYNHFEDEIIYGLLAEDWK</sequence>
<dbReference type="InterPro" id="IPR000182">
    <property type="entry name" value="GNAT_dom"/>
</dbReference>
<dbReference type="GO" id="GO:0005737">
    <property type="term" value="C:cytoplasm"/>
    <property type="evidence" value="ECO:0007669"/>
    <property type="project" value="TreeGrafter"/>
</dbReference>
<accession>A0A516KLD1</accession>
<dbReference type="PANTHER" id="PTHR43441:SF12">
    <property type="entry name" value="RIBOSOMAL N-ACETYLTRANSFERASE YDAF-RELATED"/>
    <property type="match status" value="1"/>
</dbReference>